<keyword evidence="9" id="KW-0902">Two-component regulatory system</keyword>
<evidence type="ECO:0000256" key="2">
    <source>
        <dbReference type="ARBA" id="ARBA00004370"/>
    </source>
</evidence>
<dbReference type="Pfam" id="PF00672">
    <property type="entry name" value="HAMP"/>
    <property type="match status" value="1"/>
</dbReference>
<dbReference type="Pfam" id="PF02518">
    <property type="entry name" value="HATPase_c"/>
    <property type="match status" value="1"/>
</dbReference>
<dbReference type="GO" id="GO:0030295">
    <property type="term" value="F:protein kinase activator activity"/>
    <property type="evidence" value="ECO:0007669"/>
    <property type="project" value="TreeGrafter"/>
</dbReference>
<dbReference type="GO" id="GO:0000156">
    <property type="term" value="F:phosphorelay response regulator activity"/>
    <property type="evidence" value="ECO:0007669"/>
    <property type="project" value="TreeGrafter"/>
</dbReference>
<dbReference type="SMART" id="SM00387">
    <property type="entry name" value="HATPase_c"/>
    <property type="match status" value="1"/>
</dbReference>
<evidence type="ECO:0000313" key="15">
    <source>
        <dbReference type="Proteomes" id="UP000823912"/>
    </source>
</evidence>
<dbReference type="InterPro" id="IPR004358">
    <property type="entry name" value="Sig_transdc_His_kin-like_C"/>
</dbReference>
<dbReference type="SMART" id="SM00388">
    <property type="entry name" value="HisKA"/>
    <property type="match status" value="1"/>
</dbReference>
<dbReference type="Proteomes" id="UP000823912">
    <property type="component" value="Unassembled WGS sequence"/>
</dbReference>
<dbReference type="EC" id="2.7.13.3" evidence="3"/>
<evidence type="ECO:0000256" key="11">
    <source>
        <dbReference type="SAM" id="Phobius"/>
    </source>
</evidence>
<feature type="transmembrane region" description="Helical" evidence="11">
    <location>
        <begin position="12"/>
        <end position="38"/>
    </location>
</feature>
<evidence type="ECO:0000259" key="12">
    <source>
        <dbReference type="PROSITE" id="PS50109"/>
    </source>
</evidence>
<dbReference type="EMBL" id="DVHM01000046">
    <property type="protein sequence ID" value="HIR70190.1"/>
    <property type="molecule type" value="Genomic_DNA"/>
</dbReference>
<dbReference type="SUPFAM" id="SSF55874">
    <property type="entry name" value="ATPase domain of HSP90 chaperone/DNA topoisomerase II/histidine kinase"/>
    <property type="match status" value="1"/>
</dbReference>
<dbReference type="InterPro" id="IPR005467">
    <property type="entry name" value="His_kinase_dom"/>
</dbReference>
<keyword evidence="5" id="KW-0808">Transferase</keyword>
<comment type="subcellular location">
    <subcellularLocation>
        <location evidence="2">Membrane</location>
    </subcellularLocation>
</comment>
<evidence type="ECO:0000256" key="9">
    <source>
        <dbReference type="ARBA" id="ARBA00023012"/>
    </source>
</evidence>
<dbReference type="SMART" id="SM00304">
    <property type="entry name" value="HAMP"/>
    <property type="match status" value="1"/>
</dbReference>
<dbReference type="GO" id="GO:0000155">
    <property type="term" value="F:phosphorelay sensor kinase activity"/>
    <property type="evidence" value="ECO:0007669"/>
    <property type="project" value="InterPro"/>
</dbReference>
<feature type="domain" description="Histidine kinase" evidence="12">
    <location>
        <begin position="135"/>
        <end position="348"/>
    </location>
</feature>
<dbReference type="PRINTS" id="PR00344">
    <property type="entry name" value="BCTRLSENSOR"/>
</dbReference>
<reference evidence="14" key="1">
    <citation type="submission" date="2020-10" db="EMBL/GenBank/DDBJ databases">
        <authorList>
            <person name="Gilroy R."/>
        </authorList>
    </citation>
    <scope>NUCLEOTIDE SEQUENCE</scope>
    <source>
        <strain evidence="14">ChiSjej5B23-6657</strain>
    </source>
</reference>
<keyword evidence="10 11" id="KW-0472">Membrane</keyword>
<evidence type="ECO:0000256" key="8">
    <source>
        <dbReference type="ARBA" id="ARBA00022840"/>
    </source>
</evidence>
<keyword evidence="4" id="KW-0597">Phosphoprotein</keyword>
<dbReference type="GO" id="GO:0005524">
    <property type="term" value="F:ATP binding"/>
    <property type="evidence" value="ECO:0007669"/>
    <property type="project" value="UniProtKB-KW"/>
</dbReference>
<protein>
    <recommendedName>
        <fullName evidence="3">histidine kinase</fullName>
        <ecNumber evidence="3">2.7.13.3</ecNumber>
    </recommendedName>
</protein>
<dbReference type="InterPro" id="IPR036890">
    <property type="entry name" value="HATPase_C_sf"/>
</dbReference>
<evidence type="ECO:0000313" key="14">
    <source>
        <dbReference type="EMBL" id="HIR70190.1"/>
    </source>
</evidence>
<feature type="domain" description="HAMP" evidence="13">
    <location>
        <begin position="78"/>
        <end position="127"/>
    </location>
</feature>
<evidence type="ECO:0000256" key="3">
    <source>
        <dbReference type="ARBA" id="ARBA00012438"/>
    </source>
</evidence>
<name>A0A9D1JA78_9FIRM</name>
<dbReference type="InterPro" id="IPR050351">
    <property type="entry name" value="BphY/WalK/GraS-like"/>
</dbReference>
<dbReference type="Pfam" id="PF00512">
    <property type="entry name" value="HisKA"/>
    <property type="match status" value="1"/>
</dbReference>
<evidence type="ECO:0000256" key="6">
    <source>
        <dbReference type="ARBA" id="ARBA00022741"/>
    </source>
</evidence>
<dbReference type="PROSITE" id="PS50885">
    <property type="entry name" value="HAMP"/>
    <property type="match status" value="1"/>
</dbReference>
<dbReference type="AlphaFoldDB" id="A0A9D1JA78"/>
<evidence type="ECO:0000259" key="13">
    <source>
        <dbReference type="PROSITE" id="PS50885"/>
    </source>
</evidence>
<accession>A0A9D1JA78</accession>
<dbReference type="SUPFAM" id="SSF158472">
    <property type="entry name" value="HAMP domain-like"/>
    <property type="match status" value="1"/>
</dbReference>
<feature type="transmembrane region" description="Helical" evidence="11">
    <location>
        <begin position="50"/>
        <end position="73"/>
    </location>
</feature>
<comment type="caution">
    <text evidence="14">The sequence shown here is derived from an EMBL/GenBank/DDBJ whole genome shotgun (WGS) entry which is preliminary data.</text>
</comment>
<evidence type="ECO:0000256" key="5">
    <source>
        <dbReference type="ARBA" id="ARBA00022679"/>
    </source>
</evidence>
<dbReference type="FunFam" id="1.10.287.130:FF:000001">
    <property type="entry name" value="Two-component sensor histidine kinase"/>
    <property type="match status" value="1"/>
</dbReference>
<dbReference type="Gene3D" id="3.30.565.10">
    <property type="entry name" value="Histidine kinase-like ATPase, C-terminal domain"/>
    <property type="match status" value="1"/>
</dbReference>
<dbReference type="FunFam" id="3.30.565.10:FF:000006">
    <property type="entry name" value="Sensor histidine kinase WalK"/>
    <property type="match status" value="1"/>
</dbReference>
<evidence type="ECO:0000256" key="1">
    <source>
        <dbReference type="ARBA" id="ARBA00000085"/>
    </source>
</evidence>
<dbReference type="Gene3D" id="1.10.287.130">
    <property type="match status" value="1"/>
</dbReference>
<dbReference type="CDD" id="cd00075">
    <property type="entry name" value="HATPase"/>
    <property type="match status" value="1"/>
</dbReference>
<dbReference type="GO" id="GO:0016020">
    <property type="term" value="C:membrane"/>
    <property type="evidence" value="ECO:0007669"/>
    <property type="project" value="UniProtKB-SubCell"/>
</dbReference>
<keyword evidence="7 14" id="KW-0418">Kinase</keyword>
<evidence type="ECO:0000256" key="10">
    <source>
        <dbReference type="ARBA" id="ARBA00023136"/>
    </source>
</evidence>
<keyword evidence="11" id="KW-0812">Transmembrane</keyword>
<evidence type="ECO:0000256" key="7">
    <source>
        <dbReference type="ARBA" id="ARBA00022777"/>
    </source>
</evidence>
<dbReference type="CDD" id="cd00082">
    <property type="entry name" value="HisKA"/>
    <property type="match status" value="1"/>
</dbReference>
<dbReference type="GO" id="GO:0007234">
    <property type="term" value="P:osmosensory signaling via phosphorelay pathway"/>
    <property type="evidence" value="ECO:0007669"/>
    <property type="project" value="TreeGrafter"/>
</dbReference>
<keyword evidence="6" id="KW-0547">Nucleotide-binding</keyword>
<gene>
    <name evidence="14" type="ORF">IAA55_02785</name>
</gene>
<dbReference type="PROSITE" id="PS50109">
    <property type="entry name" value="HIS_KIN"/>
    <property type="match status" value="1"/>
</dbReference>
<dbReference type="PANTHER" id="PTHR42878">
    <property type="entry name" value="TWO-COMPONENT HISTIDINE KINASE"/>
    <property type="match status" value="1"/>
</dbReference>
<dbReference type="CDD" id="cd06225">
    <property type="entry name" value="HAMP"/>
    <property type="match status" value="1"/>
</dbReference>
<organism evidence="14 15">
    <name type="scientific">Candidatus Pullilachnospira gallistercoris</name>
    <dbReference type="NCBI Taxonomy" id="2840911"/>
    <lineage>
        <taxon>Bacteria</taxon>
        <taxon>Bacillati</taxon>
        <taxon>Bacillota</taxon>
        <taxon>Clostridia</taxon>
        <taxon>Lachnospirales</taxon>
        <taxon>Lachnospiraceae</taxon>
        <taxon>Lachnospiraceae incertae sedis</taxon>
        <taxon>Candidatus Pullilachnospira</taxon>
    </lineage>
</organism>
<reference evidence="14" key="2">
    <citation type="journal article" date="2021" name="PeerJ">
        <title>Extensive microbial diversity within the chicken gut microbiome revealed by metagenomics and culture.</title>
        <authorList>
            <person name="Gilroy R."/>
            <person name="Ravi A."/>
            <person name="Getino M."/>
            <person name="Pursley I."/>
            <person name="Horton D.L."/>
            <person name="Alikhan N.F."/>
            <person name="Baker D."/>
            <person name="Gharbi K."/>
            <person name="Hall N."/>
            <person name="Watson M."/>
            <person name="Adriaenssens E.M."/>
            <person name="Foster-Nyarko E."/>
            <person name="Jarju S."/>
            <person name="Secka A."/>
            <person name="Antonio M."/>
            <person name="Oren A."/>
            <person name="Chaudhuri R.R."/>
            <person name="La Ragione R."/>
            <person name="Hildebrand F."/>
            <person name="Pallen M.J."/>
        </authorList>
    </citation>
    <scope>NUCLEOTIDE SEQUENCE</scope>
    <source>
        <strain evidence="14">ChiSjej5B23-6657</strain>
    </source>
</reference>
<proteinExistence type="predicted"/>
<dbReference type="InterPro" id="IPR036097">
    <property type="entry name" value="HisK_dim/P_sf"/>
</dbReference>
<dbReference type="SUPFAM" id="SSF47384">
    <property type="entry name" value="Homodimeric domain of signal transducing histidine kinase"/>
    <property type="match status" value="1"/>
</dbReference>
<keyword evidence="11" id="KW-1133">Transmembrane helix</keyword>
<dbReference type="PANTHER" id="PTHR42878:SF7">
    <property type="entry name" value="SENSOR HISTIDINE KINASE GLRK"/>
    <property type="match status" value="1"/>
</dbReference>
<dbReference type="InterPro" id="IPR003661">
    <property type="entry name" value="HisK_dim/P_dom"/>
</dbReference>
<dbReference type="InterPro" id="IPR003594">
    <property type="entry name" value="HATPase_dom"/>
</dbReference>
<comment type="catalytic activity">
    <reaction evidence="1">
        <text>ATP + protein L-histidine = ADP + protein N-phospho-L-histidine.</text>
        <dbReference type="EC" id="2.7.13.3"/>
    </reaction>
</comment>
<evidence type="ECO:0000256" key="4">
    <source>
        <dbReference type="ARBA" id="ARBA00022553"/>
    </source>
</evidence>
<keyword evidence="8" id="KW-0067">ATP-binding</keyword>
<dbReference type="InterPro" id="IPR003660">
    <property type="entry name" value="HAMP_dom"/>
</dbReference>
<dbReference type="Gene3D" id="6.10.340.10">
    <property type="match status" value="1"/>
</dbReference>
<sequence length="348" mass="39210">MKKSDRVSFRTILVVTGLLFLLLVLTTVISNTIVFIGIKSGILDMRPESRLLPFLIQAGIISILTGTLLSLILSRFPMRSVQKLIRAIHRVAEGHFDTKISLKHPKEFRELSDCFNQMTDELAGIEILRSDFINNFSHEFRTPIMSILGFARLIKRGNLSEEEKNEYLDIIISESRRLSELSSQVLNLSKVESLTLLTDLSVFNAGEQIREAILQLEQKWNSRNISFDLEIEDVKVRGNRSLLKEVWVNLIDNAIKFSPKNSIISISAYSNGKDMVFAIEDRGEGMDEATCDKIFDKFYQGDTSHATEGNGLGLSLVRKIVELHHGSIKVKSQPGRGSIFVVMLPLEG</sequence>